<reference evidence="2" key="1">
    <citation type="submission" date="2020-03" db="EMBL/GenBank/DDBJ databases">
        <authorList>
            <person name="Weist P."/>
        </authorList>
    </citation>
    <scope>NUCLEOTIDE SEQUENCE</scope>
</reference>
<accession>A0A9N7V446</accession>
<sequence length="120" mass="13686">MERVRERVRQGGGGGGRGERGVLRMDGEEIQHEFIYVDEAGFNLTRTRRRGRNIIGHRAIAEVPLIQAMEEACDQMELEELRRSTSRYLKQPLRSLELQVRAAASRPHTLTYGLGLPQQT</sequence>
<evidence type="ECO:0000313" key="3">
    <source>
        <dbReference type="Proteomes" id="UP001153269"/>
    </source>
</evidence>
<comment type="caution">
    <text evidence="2">The sequence shown here is derived from an EMBL/GenBank/DDBJ whole genome shotgun (WGS) entry which is preliminary data.</text>
</comment>
<evidence type="ECO:0000256" key="1">
    <source>
        <dbReference type="SAM" id="MobiDB-lite"/>
    </source>
</evidence>
<evidence type="ECO:0000313" key="2">
    <source>
        <dbReference type="EMBL" id="CAB1445219.1"/>
    </source>
</evidence>
<name>A0A9N7V446_PLEPL</name>
<proteinExistence type="predicted"/>
<gene>
    <name evidence="2" type="ORF">PLEPLA_LOCUS32950</name>
</gene>
<keyword evidence="3" id="KW-1185">Reference proteome</keyword>
<organism evidence="2 3">
    <name type="scientific">Pleuronectes platessa</name>
    <name type="common">European plaice</name>
    <dbReference type="NCBI Taxonomy" id="8262"/>
    <lineage>
        <taxon>Eukaryota</taxon>
        <taxon>Metazoa</taxon>
        <taxon>Chordata</taxon>
        <taxon>Craniata</taxon>
        <taxon>Vertebrata</taxon>
        <taxon>Euteleostomi</taxon>
        <taxon>Actinopterygii</taxon>
        <taxon>Neopterygii</taxon>
        <taxon>Teleostei</taxon>
        <taxon>Neoteleostei</taxon>
        <taxon>Acanthomorphata</taxon>
        <taxon>Carangaria</taxon>
        <taxon>Pleuronectiformes</taxon>
        <taxon>Pleuronectoidei</taxon>
        <taxon>Pleuronectidae</taxon>
        <taxon>Pleuronectes</taxon>
    </lineage>
</organism>
<feature type="region of interest" description="Disordered" evidence="1">
    <location>
        <begin position="1"/>
        <end position="24"/>
    </location>
</feature>
<protein>
    <submittedName>
        <fullName evidence="2">Uncharacterized protein</fullName>
    </submittedName>
</protein>
<dbReference type="Proteomes" id="UP001153269">
    <property type="component" value="Unassembled WGS sequence"/>
</dbReference>
<dbReference type="AlphaFoldDB" id="A0A9N7V446"/>
<dbReference type="EMBL" id="CADEAL010003580">
    <property type="protein sequence ID" value="CAB1445219.1"/>
    <property type="molecule type" value="Genomic_DNA"/>
</dbReference>